<gene>
    <name evidence="2" type="ORF">DES49_1072</name>
</gene>
<feature type="region of interest" description="Disordered" evidence="1">
    <location>
        <begin position="364"/>
        <end position="385"/>
    </location>
</feature>
<accession>A0A4V3EQT3</accession>
<organism evidence="2 3">
    <name type="scientific">Halospina denitrificans</name>
    <dbReference type="NCBI Taxonomy" id="332522"/>
    <lineage>
        <taxon>Bacteria</taxon>
        <taxon>Pseudomonadati</taxon>
        <taxon>Pseudomonadota</taxon>
        <taxon>Gammaproteobacteria</taxon>
        <taxon>Halospina</taxon>
    </lineage>
</organism>
<dbReference type="OrthoDB" id="6189192at2"/>
<reference evidence="2 3" key="1">
    <citation type="submission" date="2019-03" db="EMBL/GenBank/DDBJ databases">
        <title>Genomic Encyclopedia of Type Strains, Phase IV (KMG-IV): sequencing the most valuable type-strain genomes for metagenomic binning, comparative biology and taxonomic classification.</title>
        <authorList>
            <person name="Goeker M."/>
        </authorList>
    </citation>
    <scope>NUCLEOTIDE SEQUENCE [LARGE SCALE GENOMIC DNA]</scope>
    <source>
        <strain evidence="2 3">DSM 15505</strain>
    </source>
</reference>
<sequence>MPLKTAPQSRTLITGIGIRGRPLRALVVGLLALTATDALALFGRDLLMEPLPFRQQRVFEGRELFYNDESFLHRASFAMPDPLTASPVAPDHMAGTGGSARSTELFLDIGVQATRAFTDRLDFQYRFRRTEDLDGRFDRNLVGFGLHPHRHWTLRFMADVTGDKSRTDLQPEISWEHPDGHSARATLVLTDAMFNEKQDINAYREAPVTWFFAGKWQLSSNHQLRGYLDVTPDTALEARDRNRLFRNESARAGIAWDWETDDGIRWRWLVEGKAMDREETPLDGGPLDTMSRRFWRSRVELTLPGDNDSHWRVGTQALSLQETGTFIGNNQQLSDQQEAMVFAGISRKLSAEWQFRPTLYISATEGESKRASNSTPSSEDGVNDKLTLPFEWHPRGAKGASLTLNPTLHLAKGDFGGGNLQVRIPL</sequence>
<dbReference type="RefSeq" id="WP_133735337.1">
    <property type="nucleotide sequence ID" value="NZ_SOAX01000002.1"/>
</dbReference>
<feature type="compositionally biased region" description="Polar residues" evidence="1">
    <location>
        <begin position="371"/>
        <end position="380"/>
    </location>
</feature>
<dbReference type="EMBL" id="SOAX01000002">
    <property type="protein sequence ID" value="TDT43258.1"/>
    <property type="molecule type" value="Genomic_DNA"/>
</dbReference>
<dbReference type="AlphaFoldDB" id="A0A4V3EQT3"/>
<name>A0A4V3EQT3_9GAMM</name>
<evidence type="ECO:0000313" key="3">
    <source>
        <dbReference type="Proteomes" id="UP000295830"/>
    </source>
</evidence>
<keyword evidence="3" id="KW-1185">Reference proteome</keyword>
<evidence type="ECO:0000256" key="1">
    <source>
        <dbReference type="SAM" id="MobiDB-lite"/>
    </source>
</evidence>
<evidence type="ECO:0008006" key="4">
    <source>
        <dbReference type="Google" id="ProtNLM"/>
    </source>
</evidence>
<dbReference type="Proteomes" id="UP000295830">
    <property type="component" value="Unassembled WGS sequence"/>
</dbReference>
<evidence type="ECO:0000313" key="2">
    <source>
        <dbReference type="EMBL" id="TDT43258.1"/>
    </source>
</evidence>
<comment type="caution">
    <text evidence="2">The sequence shown here is derived from an EMBL/GenBank/DDBJ whole genome shotgun (WGS) entry which is preliminary data.</text>
</comment>
<protein>
    <recommendedName>
        <fullName evidence="4">Exopolysaccharide biosynthesis operon protein EpsL</fullName>
    </recommendedName>
</protein>
<proteinExistence type="predicted"/>